<protein>
    <recommendedName>
        <fullName evidence="5">DUF4283 domain-containing protein</fullName>
    </recommendedName>
</protein>
<proteinExistence type="predicted"/>
<reference evidence="3" key="1">
    <citation type="submission" date="2020-10" db="EMBL/GenBank/DDBJ databases">
        <authorList>
            <person name="Han B."/>
            <person name="Lu T."/>
            <person name="Zhao Q."/>
            <person name="Huang X."/>
            <person name="Zhao Y."/>
        </authorList>
    </citation>
    <scope>NUCLEOTIDE SEQUENCE</scope>
</reference>
<dbReference type="OrthoDB" id="696297at2759"/>
<dbReference type="PANTHER" id="PTHR33170">
    <property type="entry name" value="DUF4283 DOMAIN-CONTAINING PROTEIN-RELATED"/>
    <property type="match status" value="1"/>
</dbReference>
<dbReference type="Proteomes" id="UP000604825">
    <property type="component" value="Unassembled WGS sequence"/>
</dbReference>
<evidence type="ECO:0000256" key="1">
    <source>
        <dbReference type="SAM" id="Coils"/>
    </source>
</evidence>
<dbReference type="AlphaFoldDB" id="A0A811R2R6"/>
<dbReference type="EMBL" id="CAJGYO010000012">
    <property type="protein sequence ID" value="CAD6264032.1"/>
    <property type="molecule type" value="Genomic_DNA"/>
</dbReference>
<evidence type="ECO:0000313" key="4">
    <source>
        <dbReference type="Proteomes" id="UP000604825"/>
    </source>
</evidence>
<organism evidence="3 4">
    <name type="scientific">Miscanthus lutarioriparius</name>
    <dbReference type="NCBI Taxonomy" id="422564"/>
    <lineage>
        <taxon>Eukaryota</taxon>
        <taxon>Viridiplantae</taxon>
        <taxon>Streptophyta</taxon>
        <taxon>Embryophyta</taxon>
        <taxon>Tracheophyta</taxon>
        <taxon>Spermatophyta</taxon>
        <taxon>Magnoliopsida</taxon>
        <taxon>Liliopsida</taxon>
        <taxon>Poales</taxon>
        <taxon>Poaceae</taxon>
        <taxon>PACMAD clade</taxon>
        <taxon>Panicoideae</taxon>
        <taxon>Andropogonodae</taxon>
        <taxon>Andropogoneae</taxon>
        <taxon>Saccharinae</taxon>
        <taxon>Miscanthus</taxon>
    </lineage>
</organism>
<keyword evidence="4" id="KW-1185">Reference proteome</keyword>
<evidence type="ECO:0000256" key="2">
    <source>
        <dbReference type="SAM" id="MobiDB-lite"/>
    </source>
</evidence>
<sequence>MALQSDDCPSIEEGIQRMFSDQKWISEMRDLADASDRLEESMESMLKLGSNMVEPDKISKKLKICVFGIPSQGFYAIDIPEARIKVTQATGFITMLEGEASEDKIAKELKNLVRRDWDFRVKKTDKKEYMVVFPDKSTLVIFAKLSEFEMPLYGLKGKIDVANFDPESSLVLHIVWVKISNHPRTTKDIETVREIAYLVIEPIIVDEVSLIKAGPVRVQGRCRNPSLIKGSIEDIQDISLNNDDHLTSEGAEVNSIRVDVGSVNNKGGEIHTDMEKEILGKYQSQEQDGLGELTQEDNVTVQLENSDNLSLGKEAAEGDIHKTELVKEGIRNSDKQLEEEDFMDYISDQSKNSDMETDCQGWQSPKSRKSKKKNMRQVMVATRTSSRVPRDGILIATKAANRAKAKNTITGTITTTNPFTVLNNASTASLEKVIIDLDIEVENVEEQIDIFRAEKLARAAIAKANYKAFLEKQKERQGPLSDSQLEDLAMEAIDNRGRGVISDQAKGGLDSNAQSAYIEITSSSENNEVHVLEC</sequence>
<comment type="caution">
    <text evidence="3">The sequence shown here is derived from an EMBL/GenBank/DDBJ whole genome shotgun (WGS) entry which is preliminary data.</text>
</comment>
<feature type="coiled-coil region" evidence="1">
    <location>
        <begin position="427"/>
        <end position="454"/>
    </location>
</feature>
<feature type="compositionally biased region" description="Basic residues" evidence="2">
    <location>
        <begin position="366"/>
        <end position="375"/>
    </location>
</feature>
<evidence type="ECO:0008006" key="5">
    <source>
        <dbReference type="Google" id="ProtNLM"/>
    </source>
</evidence>
<name>A0A811R2R6_9POAL</name>
<keyword evidence="1" id="KW-0175">Coiled coil</keyword>
<feature type="region of interest" description="Disordered" evidence="2">
    <location>
        <begin position="350"/>
        <end position="375"/>
    </location>
</feature>
<dbReference type="PANTHER" id="PTHR33170:SF2">
    <property type="entry name" value="OS12G0531500 PROTEIN"/>
    <property type="match status" value="1"/>
</dbReference>
<gene>
    <name evidence="3" type="ORF">NCGR_LOCUS47337</name>
</gene>
<evidence type="ECO:0000313" key="3">
    <source>
        <dbReference type="EMBL" id="CAD6264032.1"/>
    </source>
</evidence>
<accession>A0A811R2R6</accession>